<evidence type="ECO:0000256" key="8">
    <source>
        <dbReference type="ARBA" id="ARBA00023125"/>
    </source>
</evidence>
<dbReference type="Pfam" id="PF25601">
    <property type="entry name" value="AAA_lid_14"/>
    <property type="match status" value="1"/>
</dbReference>
<dbReference type="Gene3D" id="3.40.50.300">
    <property type="entry name" value="P-loop containing nucleotide triphosphate hydrolases"/>
    <property type="match status" value="1"/>
</dbReference>
<dbReference type="SMART" id="SM00382">
    <property type="entry name" value="AAA"/>
    <property type="match status" value="1"/>
</dbReference>
<name>A0AAX1UHD4_CERSP</name>
<evidence type="ECO:0000313" key="13">
    <source>
        <dbReference type="Proteomes" id="UP000266305"/>
    </source>
</evidence>
<dbReference type="PROSITE" id="PS50045">
    <property type="entry name" value="SIGMA54_INTERACT_4"/>
    <property type="match status" value="1"/>
</dbReference>
<dbReference type="CDD" id="cd00009">
    <property type="entry name" value="AAA"/>
    <property type="match status" value="1"/>
</dbReference>
<dbReference type="InterPro" id="IPR003018">
    <property type="entry name" value="GAF"/>
</dbReference>
<dbReference type="InterPro" id="IPR003593">
    <property type="entry name" value="AAA+_ATPase"/>
</dbReference>
<evidence type="ECO:0000256" key="7">
    <source>
        <dbReference type="ARBA" id="ARBA00023015"/>
    </source>
</evidence>
<dbReference type="RefSeq" id="WP_119000913.1">
    <property type="nucleotide sequence ID" value="NZ_QWGP01000024.1"/>
</dbReference>
<dbReference type="PROSITE" id="PS00688">
    <property type="entry name" value="SIGMA54_INTERACT_3"/>
    <property type="match status" value="1"/>
</dbReference>
<feature type="domain" description="Sigma-54 factor interaction" evidence="11">
    <location>
        <begin position="336"/>
        <end position="567"/>
    </location>
</feature>
<dbReference type="InterPro" id="IPR025944">
    <property type="entry name" value="Sigma_54_int_dom_CS"/>
</dbReference>
<dbReference type="SUPFAM" id="SSF55781">
    <property type="entry name" value="GAF domain-like"/>
    <property type="match status" value="1"/>
</dbReference>
<protein>
    <recommendedName>
        <fullName evidence="3">Nif-specific regulatory protein</fullName>
    </recommendedName>
</protein>
<accession>A0AAX1UHD4</accession>
<dbReference type="InterPro" id="IPR002197">
    <property type="entry name" value="HTH_Fis"/>
</dbReference>
<dbReference type="PRINTS" id="PR01590">
    <property type="entry name" value="HTHFIS"/>
</dbReference>
<dbReference type="FunFam" id="3.40.50.300:FF:000006">
    <property type="entry name" value="DNA-binding transcriptional regulator NtrC"/>
    <property type="match status" value="1"/>
</dbReference>
<evidence type="ECO:0000256" key="1">
    <source>
        <dbReference type="ARBA" id="ARBA00002167"/>
    </source>
</evidence>
<dbReference type="AlphaFoldDB" id="A0AAX1UHD4"/>
<evidence type="ECO:0000259" key="11">
    <source>
        <dbReference type="PROSITE" id="PS50045"/>
    </source>
</evidence>
<evidence type="ECO:0000256" key="9">
    <source>
        <dbReference type="ARBA" id="ARBA00023159"/>
    </source>
</evidence>
<dbReference type="InterPro" id="IPR027417">
    <property type="entry name" value="P-loop_NTPase"/>
</dbReference>
<evidence type="ECO:0000256" key="3">
    <source>
        <dbReference type="ARBA" id="ARBA00015308"/>
    </source>
</evidence>
<dbReference type="GO" id="GO:0006355">
    <property type="term" value="P:regulation of DNA-templated transcription"/>
    <property type="evidence" value="ECO:0007669"/>
    <property type="project" value="InterPro"/>
</dbReference>
<dbReference type="InterPro" id="IPR025662">
    <property type="entry name" value="Sigma_54_int_dom_ATP-bd_1"/>
</dbReference>
<keyword evidence="8" id="KW-0238">DNA-binding</keyword>
<dbReference type="PROSITE" id="PS00675">
    <property type="entry name" value="SIGMA54_INTERACT_1"/>
    <property type="match status" value="1"/>
</dbReference>
<comment type="subunit">
    <text evidence="2">Interacts with sigma-54.</text>
</comment>
<dbReference type="InterPro" id="IPR009057">
    <property type="entry name" value="Homeodomain-like_sf"/>
</dbReference>
<dbReference type="SUPFAM" id="SSF52540">
    <property type="entry name" value="P-loop containing nucleoside triphosphate hydrolases"/>
    <property type="match status" value="1"/>
</dbReference>
<evidence type="ECO:0000256" key="5">
    <source>
        <dbReference type="ARBA" id="ARBA00022840"/>
    </source>
</evidence>
<dbReference type="InterPro" id="IPR058031">
    <property type="entry name" value="AAA_lid_NorR"/>
</dbReference>
<dbReference type="PANTHER" id="PTHR32071:SF81">
    <property type="entry name" value="PROPIONATE CATABOLISM OPERON REGULATORY PROTEIN"/>
    <property type="match status" value="1"/>
</dbReference>
<dbReference type="Pfam" id="PF02954">
    <property type="entry name" value="HTH_8"/>
    <property type="match status" value="1"/>
</dbReference>
<dbReference type="PANTHER" id="PTHR32071">
    <property type="entry name" value="TRANSCRIPTIONAL REGULATORY PROTEIN"/>
    <property type="match status" value="1"/>
</dbReference>
<keyword evidence="9" id="KW-0010">Activator</keyword>
<keyword evidence="10" id="KW-0804">Transcription</keyword>
<dbReference type="SUPFAM" id="SSF46689">
    <property type="entry name" value="Homeodomain-like"/>
    <property type="match status" value="1"/>
</dbReference>
<keyword evidence="4" id="KW-0547">Nucleotide-binding</keyword>
<evidence type="ECO:0000256" key="10">
    <source>
        <dbReference type="ARBA" id="ARBA00023163"/>
    </source>
</evidence>
<organism evidence="12 13">
    <name type="scientific">Cereibacter sphaeroides</name>
    <name type="common">Rhodobacter sphaeroides</name>
    <dbReference type="NCBI Taxonomy" id="1063"/>
    <lineage>
        <taxon>Bacteria</taxon>
        <taxon>Pseudomonadati</taxon>
        <taxon>Pseudomonadota</taxon>
        <taxon>Alphaproteobacteria</taxon>
        <taxon>Rhodobacterales</taxon>
        <taxon>Paracoccaceae</taxon>
        <taxon>Cereibacter</taxon>
    </lineage>
</organism>
<sequence length="645" mass="69732">MLNSRPAEPFDQRATMRAWERLLSGETTDLPAGVRPEILRSWQRCQTGGTDALAAGAPSVPRPDTPTRSCELLEAASDTLDQLGRLLDGTGAMLLLCDGEGVVIRAMGDPSTREKGREINLEVGGRWDEEAIGTNGIGTAIREGRPVFVHACEHFCAGIKGWSCAAAPIRDPFGFGTIGAIDLSGGPGIFRPHNLALVAAAAREIEALLGERHRQERERLLAAFIDAGASRGPDDAVVILDRVGRVVYSRNPPQGGGLRDGLLKVGQPLLDLGPHPSDTQIVAALPPALQPSGISPLILDGERRGTVLHLPARTKPRPVSAEIRPRAGTAEPPLPIVGASDIFLEAVDLARRAAEAGSSILVQGETGTGKELFARLVHASERHKADAPFITMNCGAIAVELVASELFGHVAGAFTGAMRDGRPGKFELAHGGVLCLDEIGEMPLDIQPYLLRVLESRAIYRVGDSRRRPVEVQVVAMTNRDLMQDVCSGAFRADLYYRISTVTIEVPPLRARQGDVPLLVDHFNRAAARRLNRAPLRFSDAAMALLDGWSWPGNVRELRNVCDRLHVFVRGDRVEVSDLPEPMRRAPALPSRPGEQSLDEVEETAIRQAFAAARGNVTRVAAILGVSRPTLYRKMRQYGIRRLTD</sequence>
<comment type="caution">
    <text evidence="12">The sequence shown here is derived from an EMBL/GenBank/DDBJ whole genome shotgun (WGS) entry which is preliminary data.</text>
</comment>
<keyword evidence="6" id="KW-0902">Two-component regulatory system</keyword>
<evidence type="ECO:0000256" key="4">
    <source>
        <dbReference type="ARBA" id="ARBA00022741"/>
    </source>
</evidence>
<dbReference type="Gene3D" id="3.30.450.40">
    <property type="match status" value="1"/>
</dbReference>
<dbReference type="GO" id="GO:0043565">
    <property type="term" value="F:sequence-specific DNA binding"/>
    <property type="evidence" value="ECO:0007669"/>
    <property type="project" value="InterPro"/>
</dbReference>
<proteinExistence type="predicted"/>
<evidence type="ECO:0000256" key="2">
    <source>
        <dbReference type="ARBA" id="ARBA00011135"/>
    </source>
</evidence>
<dbReference type="GO" id="GO:0005524">
    <property type="term" value="F:ATP binding"/>
    <property type="evidence" value="ECO:0007669"/>
    <property type="project" value="UniProtKB-KW"/>
</dbReference>
<dbReference type="Proteomes" id="UP000266305">
    <property type="component" value="Unassembled WGS sequence"/>
</dbReference>
<dbReference type="InterPro" id="IPR029016">
    <property type="entry name" value="GAF-like_dom_sf"/>
</dbReference>
<dbReference type="Pfam" id="PF01590">
    <property type="entry name" value="GAF"/>
    <property type="match status" value="1"/>
</dbReference>
<gene>
    <name evidence="12" type="ORF">D1114_17420</name>
</gene>
<dbReference type="Gene3D" id="1.10.10.60">
    <property type="entry name" value="Homeodomain-like"/>
    <property type="match status" value="1"/>
</dbReference>
<reference evidence="12 13" key="1">
    <citation type="submission" date="2018-08" db="EMBL/GenBank/DDBJ databases">
        <title>Draft genome sequence of Rhodobacter sphaeroides FY.</title>
        <authorList>
            <person name="Rayyan A."/>
            <person name="Meyer T.E."/>
            <person name="Kyndt J.A."/>
        </authorList>
    </citation>
    <scope>NUCLEOTIDE SEQUENCE [LARGE SCALE GENOMIC DNA]</scope>
    <source>
        <strain evidence="12 13">FY</strain>
    </source>
</reference>
<dbReference type="Pfam" id="PF00158">
    <property type="entry name" value="Sigma54_activat"/>
    <property type="match status" value="1"/>
</dbReference>
<dbReference type="GO" id="GO:0000160">
    <property type="term" value="P:phosphorelay signal transduction system"/>
    <property type="evidence" value="ECO:0007669"/>
    <property type="project" value="UniProtKB-KW"/>
</dbReference>
<dbReference type="Gene3D" id="1.10.8.60">
    <property type="match status" value="1"/>
</dbReference>
<keyword evidence="7" id="KW-0805">Transcription regulation</keyword>
<dbReference type="InterPro" id="IPR002078">
    <property type="entry name" value="Sigma_54_int"/>
</dbReference>
<evidence type="ECO:0000256" key="6">
    <source>
        <dbReference type="ARBA" id="ARBA00023012"/>
    </source>
</evidence>
<comment type="function">
    <text evidence="1">Required for activation of most nif operons, which are directly involved in nitrogen fixation.</text>
</comment>
<dbReference type="EMBL" id="QWGP01000024">
    <property type="protein sequence ID" value="RHZ92401.1"/>
    <property type="molecule type" value="Genomic_DNA"/>
</dbReference>
<evidence type="ECO:0000313" key="12">
    <source>
        <dbReference type="EMBL" id="RHZ92401.1"/>
    </source>
</evidence>
<keyword evidence="5" id="KW-0067">ATP-binding</keyword>